<keyword evidence="1" id="KW-0479">Metal-binding</keyword>
<sequence>AVVTAVAPATSTCQSSVTPATSTSAAILEIPSLGDELLNGSDTSSREVVINGRTYSMIESAGGQQMFVDVITQHKLVPIEQAGELTLVDVLEEGVEDNEFTQVIEPDEFMELDNSANTTHVDVIRPPSSVPPENVGASPLACPPSPVLPASHVSGSGSGTESHSVVGGKAAPGGGQGAACGSFVRCDLCQATFSKRSNFYRHLRRAHEADSNLFRAKPQGVKGKCPECESRFFSRHELLLHLAHVHELEVVLFNITFTNKEAYARWLEDIKVHYTTSYVAHNGGRKSQDGRTGRIYHCSHEFMSYKMRQAETVDRNELTMRSRRSVANKVPYCTAHLRVFTDEKGVMYVSGSPTHINHDIDPDNLSGARLNLPSSETLPGYRSIFKNCQDGLPAQTRSTITSVVNRAEELKLYLQHRPVSESVLIAIQRCLHGIQRAVSSYKCRAVVSDTILDDQSAQAAVKWAVK</sequence>
<evidence type="ECO:0000256" key="2">
    <source>
        <dbReference type="ARBA" id="ARBA00022771"/>
    </source>
</evidence>
<feature type="region of interest" description="Disordered" evidence="5">
    <location>
        <begin position="149"/>
        <end position="171"/>
    </location>
</feature>
<proteinExistence type="predicted"/>
<reference evidence="7 8" key="1">
    <citation type="journal article" date="2017" name="Gigascience">
        <title>Draft genome of the honey bee ectoparasitic mite, Tropilaelaps mercedesae, is shaped by the parasitic life history.</title>
        <authorList>
            <person name="Dong X."/>
            <person name="Armstrong S.D."/>
            <person name="Xia D."/>
            <person name="Makepeace B.L."/>
            <person name="Darby A.C."/>
            <person name="Kadowaki T."/>
        </authorList>
    </citation>
    <scope>NUCLEOTIDE SEQUENCE [LARGE SCALE GENOMIC DNA]</scope>
    <source>
        <strain evidence="7">Wuxi-XJTLU</strain>
    </source>
</reference>
<keyword evidence="3" id="KW-0862">Zinc</keyword>
<dbReference type="InterPro" id="IPR003656">
    <property type="entry name" value="Znf_BED"/>
</dbReference>
<organism evidence="7 8">
    <name type="scientific">Tropilaelaps mercedesae</name>
    <dbReference type="NCBI Taxonomy" id="418985"/>
    <lineage>
        <taxon>Eukaryota</taxon>
        <taxon>Metazoa</taxon>
        <taxon>Ecdysozoa</taxon>
        <taxon>Arthropoda</taxon>
        <taxon>Chelicerata</taxon>
        <taxon>Arachnida</taxon>
        <taxon>Acari</taxon>
        <taxon>Parasitiformes</taxon>
        <taxon>Mesostigmata</taxon>
        <taxon>Gamasina</taxon>
        <taxon>Dermanyssoidea</taxon>
        <taxon>Laelapidae</taxon>
        <taxon>Tropilaelaps</taxon>
    </lineage>
</organism>
<feature type="non-terminal residue" evidence="7">
    <location>
        <position position="1"/>
    </location>
</feature>
<accession>A0A1V9XF79</accession>
<evidence type="ECO:0000256" key="3">
    <source>
        <dbReference type="ARBA" id="ARBA00022833"/>
    </source>
</evidence>
<dbReference type="Pfam" id="PF02892">
    <property type="entry name" value="zf-BED"/>
    <property type="match status" value="1"/>
</dbReference>
<evidence type="ECO:0000313" key="8">
    <source>
        <dbReference type="Proteomes" id="UP000192247"/>
    </source>
</evidence>
<dbReference type="InterPro" id="IPR052797">
    <property type="entry name" value="RegFact_GeneExpr_CellDeath"/>
</dbReference>
<name>A0A1V9XF79_9ACAR</name>
<keyword evidence="2 4" id="KW-0863">Zinc-finger</keyword>
<dbReference type="GO" id="GO:0003677">
    <property type="term" value="F:DNA binding"/>
    <property type="evidence" value="ECO:0007669"/>
    <property type="project" value="InterPro"/>
</dbReference>
<comment type="caution">
    <text evidence="7">The sequence shown here is derived from an EMBL/GenBank/DDBJ whole genome shotgun (WGS) entry which is preliminary data.</text>
</comment>
<feature type="compositionally biased region" description="Polar residues" evidence="5">
    <location>
        <begin position="153"/>
        <end position="163"/>
    </location>
</feature>
<evidence type="ECO:0000313" key="7">
    <source>
        <dbReference type="EMBL" id="OQR72002.1"/>
    </source>
</evidence>
<dbReference type="InterPro" id="IPR013087">
    <property type="entry name" value="Znf_C2H2_type"/>
</dbReference>
<dbReference type="OrthoDB" id="10031901at2759"/>
<evidence type="ECO:0000256" key="1">
    <source>
        <dbReference type="ARBA" id="ARBA00022723"/>
    </source>
</evidence>
<evidence type="ECO:0000256" key="4">
    <source>
        <dbReference type="PROSITE-ProRule" id="PRU00042"/>
    </source>
</evidence>
<gene>
    <name evidence="7" type="ORF">BIW11_10648</name>
</gene>
<dbReference type="EMBL" id="MNPL01012844">
    <property type="protein sequence ID" value="OQR72002.1"/>
    <property type="molecule type" value="Genomic_DNA"/>
</dbReference>
<evidence type="ECO:0000256" key="5">
    <source>
        <dbReference type="SAM" id="MobiDB-lite"/>
    </source>
</evidence>
<dbReference type="Proteomes" id="UP000192247">
    <property type="component" value="Unassembled WGS sequence"/>
</dbReference>
<dbReference type="PANTHER" id="PTHR33936">
    <property type="entry name" value="PROTEIN CBG17840"/>
    <property type="match status" value="1"/>
</dbReference>
<protein>
    <recommendedName>
        <fullName evidence="6">C2H2-type domain-containing protein</fullName>
    </recommendedName>
</protein>
<dbReference type="PANTHER" id="PTHR33936:SF24">
    <property type="entry name" value="C2H2-TYPE DOMAIN-CONTAINING PROTEIN"/>
    <property type="match status" value="1"/>
</dbReference>
<dbReference type="AlphaFoldDB" id="A0A1V9XF79"/>
<feature type="domain" description="C2H2-type" evidence="6">
    <location>
        <begin position="184"/>
        <end position="212"/>
    </location>
</feature>
<dbReference type="GO" id="GO:0008270">
    <property type="term" value="F:zinc ion binding"/>
    <property type="evidence" value="ECO:0007669"/>
    <property type="project" value="UniProtKB-KW"/>
</dbReference>
<dbReference type="PROSITE" id="PS00028">
    <property type="entry name" value="ZINC_FINGER_C2H2_1"/>
    <property type="match status" value="2"/>
</dbReference>
<evidence type="ECO:0000259" key="6">
    <source>
        <dbReference type="PROSITE" id="PS50157"/>
    </source>
</evidence>
<dbReference type="PROSITE" id="PS50157">
    <property type="entry name" value="ZINC_FINGER_C2H2_2"/>
    <property type="match status" value="1"/>
</dbReference>
<dbReference type="InParanoid" id="A0A1V9XF79"/>
<keyword evidence="8" id="KW-1185">Reference proteome</keyword>
<dbReference type="Gene3D" id="3.30.160.60">
    <property type="entry name" value="Classic Zinc Finger"/>
    <property type="match status" value="1"/>
</dbReference>
<dbReference type="SMART" id="SM00355">
    <property type="entry name" value="ZnF_C2H2"/>
    <property type="match status" value="2"/>
</dbReference>